<keyword evidence="1" id="KW-0812">Transmembrane</keyword>
<keyword evidence="1" id="KW-0472">Membrane</keyword>
<dbReference type="AlphaFoldDB" id="A0A0A9FCT3"/>
<sequence length="41" mass="4877">MIYIERLVSADDGLYQIIWKFVLVCSFELQSVFHWILDLTA</sequence>
<reference evidence="2" key="2">
    <citation type="journal article" date="2015" name="Data Brief">
        <title>Shoot transcriptome of the giant reed, Arundo donax.</title>
        <authorList>
            <person name="Barrero R.A."/>
            <person name="Guerrero F.D."/>
            <person name="Moolhuijzen P."/>
            <person name="Goolsby J.A."/>
            <person name="Tidwell J."/>
            <person name="Bellgard S.E."/>
            <person name="Bellgard M.I."/>
        </authorList>
    </citation>
    <scope>NUCLEOTIDE SEQUENCE</scope>
    <source>
        <tissue evidence="2">Shoot tissue taken approximately 20 cm above the soil surface</tissue>
    </source>
</reference>
<protein>
    <submittedName>
        <fullName evidence="2">Uncharacterized protein</fullName>
    </submittedName>
</protein>
<evidence type="ECO:0000313" key="2">
    <source>
        <dbReference type="EMBL" id="JAE09029.1"/>
    </source>
</evidence>
<organism evidence="2">
    <name type="scientific">Arundo donax</name>
    <name type="common">Giant reed</name>
    <name type="synonym">Donax arundinaceus</name>
    <dbReference type="NCBI Taxonomy" id="35708"/>
    <lineage>
        <taxon>Eukaryota</taxon>
        <taxon>Viridiplantae</taxon>
        <taxon>Streptophyta</taxon>
        <taxon>Embryophyta</taxon>
        <taxon>Tracheophyta</taxon>
        <taxon>Spermatophyta</taxon>
        <taxon>Magnoliopsida</taxon>
        <taxon>Liliopsida</taxon>
        <taxon>Poales</taxon>
        <taxon>Poaceae</taxon>
        <taxon>PACMAD clade</taxon>
        <taxon>Arundinoideae</taxon>
        <taxon>Arundineae</taxon>
        <taxon>Arundo</taxon>
    </lineage>
</organism>
<proteinExistence type="predicted"/>
<dbReference type="EMBL" id="GBRH01188867">
    <property type="protein sequence ID" value="JAE09029.1"/>
    <property type="molecule type" value="Transcribed_RNA"/>
</dbReference>
<keyword evidence="1" id="KW-1133">Transmembrane helix</keyword>
<feature type="transmembrane region" description="Helical" evidence="1">
    <location>
        <begin position="17"/>
        <end position="37"/>
    </location>
</feature>
<evidence type="ECO:0000256" key="1">
    <source>
        <dbReference type="SAM" id="Phobius"/>
    </source>
</evidence>
<reference evidence="2" key="1">
    <citation type="submission" date="2014-09" db="EMBL/GenBank/DDBJ databases">
        <authorList>
            <person name="Magalhaes I.L.F."/>
            <person name="Oliveira U."/>
            <person name="Santos F.R."/>
            <person name="Vidigal T.H.D.A."/>
            <person name="Brescovit A.D."/>
            <person name="Santos A.J."/>
        </authorList>
    </citation>
    <scope>NUCLEOTIDE SEQUENCE</scope>
    <source>
        <tissue evidence="2">Shoot tissue taken approximately 20 cm above the soil surface</tissue>
    </source>
</reference>
<accession>A0A0A9FCT3</accession>
<name>A0A0A9FCT3_ARUDO</name>